<dbReference type="GO" id="GO:0004175">
    <property type="term" value="F:endopeptidase activity"/>
    <property type="evidence" value="ECO:0007669"/>
    <property type="project" value="TreeGrafter"/>
</dbReference>
<feature type="signal peptide" evidence="1">
    <location>
        <begin position="1"/>
        <end position="20"/>
    </location>
</feature>
<accession>A0A495E8E8</accession>
<dbReference type="SMART" id="SM00245">
    <property type="entry name" value="TSPc"/>
    <property type="match status" value="1"/>
</dbReference>
<evidence type="ECO:0000256" key="1">
    <source>
        <dbReference type="SAM" id="SignalP"/>
    </source>
</evidence>
<dbReference type="SUPFAM" id="SSF52096">
    <property type="entry name" value="ClpP/crotonase"/>
    <property type="match status" value="1"/>
</dbReference>
<feature type="domain" description="Tail specific protease" evidence="2">
    <location>
        <begin position="216"/>
        <end position="390"/>
    </location>
</feature>
<proteinExistence type="predicted"/>
<dbReference type="Gene3D" id="3.90.226.10">
    <property type="entry name" value="2-enoyl-CoA Hydratase, Chain A, domain 1"/>
    <property type="match status" value="1"/>
</dbReference>
<dbReference type="InterPro" id="IPR005151">
    <property type="entry name" value="Tail-specific_protease"/>
</dbReference>
<reference evidence="3 4" key="1">
    <citation type="submission" date="2018-10" db="EMBL/GenBank/DDBJ databases">
        <title>Genomic Encyclopedia of Archaeal and Bacterial Type Strains, Phase II (KMG-II): from individual species to whole genera.</title>
        <authorList>
            <person name="Goeker M."/>
        </authorList>
    </citation>
    <scope>NUCLEOTIDE SEQUENCE [LARGE SCALE GENOMIC DNA]</scope>
    <source>
        <strain evidence="3 4">DSM 25230</strain>
    </source>
</reference>
<dbReference type="EMBL" id="RBIQ01000008">
    <property type="protein sequence ID" value="RKR13076.1"/>
    <property type="molecule type" value="Genomic_DNA"/>
</dbReference>
<dbReference type="RefSeq" id="WP_170146731.1">
    <property type="nucleotide sequence ID" value="NZ_RBIQ01000008.1"/>
</dbReference>
<sequence length="413" mass="48046">MRNKLTAFLAVFFLAFICNGQDVEEWIEDIDYYHKTLEIKHINLYHTISKNQFTSEIEKLKSNIPQLTNFQITTELMRLTHKVGAGKRDGHTSVPLWGVNLNKFPIKFYDFEGDLRVISILENHAQLLGKKLKSINGIPVKKIYKRVSKLTPFTENIQSSMDRKCRYLVVADLLKALNIIDKIEQSTFTFSDNYGKEISVQLNSFEKEKYATLTFKNIHLNPIIKKPKTVKDKDLWFSSINNSKTVYINFKKYPSRKEMNDFSESVFKFIEANNSQHLIIDLRDNYGGDFYKGLLLANWLNISDSVEWLSKVYVLTNRKTYSAAMINALQFKQLLHAKIIGEPSGGKPNGYQDMGEFSLSNSKLIVTYSKREFQFHNRKNKSLKPDVLITPKWKNFKKGYDETLNWVLKDITN</sequence>
<keyword evidence="4" id="KW-1185">Reference proteome</keyword>
<comment type="caution">
    <text evidence="3">The sequence shown here is derived from an EMBL/GenBank/DDBJ whole genome shotgun (WGS) entry which is preliminary data.</text>
</comment>
<dbReference type="Proteomes" id="UP000269412">
    <property type="component" value="Unassembled WGS sequence"/>
</dbReference>
<name>A0A495E8E8_9FLAO</name>
<organism evidence="3 4">
    <name type="scientific">Maribacter vaceletii</name>
    <dbReference type="NCBI Taxonomy" id="1206816"/>
    <lineage>
        <taxon>Bacteria</taxon>
        <taxon>Pseudomonadati</taxon>
        <taxon>Bacteroidota</taxon>
        <taxon>Flavobacteriia</taxon>
        <taxon>Flavobacteriales</taxon>
        <taxon>Flavobacteriaceae</taxon>
        <taxon>Maribacter</taxon>
    </lineage>
</organism>
<feature type="chain" id="PRO_5019806182" evidence="1">
    <location>
        <begin position="21"/>
        <end position="413"/>
    </location>
</feature>
<evidence type="ECO:0000313" key="4">
    <source>
        <dbReference type="Proteomes" id="UP000269412"/>
    </source>
</evidence>
<evidence type="ECO:0000259" key="2">
    <source>
        <dbReference type="SMART" id="SM00245"/>
    </source>
</evidence>
<dbReference type="PANTHER" id="PTHR32060:SF22">
    <property type="entry name" value="CARBOXYL-TERMINAL-PROCESSING PEPTIDASE 3, CHLOROPLASTIC"/>
    <property type="match status" value="1"/>
</dbReference>
<dbReference type="AlphaFoldDB" id="A0A495E8E8"/>
<dbReference type="GO" id="GO:0008236">
    <property type="term" value="F:serine-type peptidase activity"/>
    <property type="evidence" value="ECO:0007669"/>
    <property type="project" value="InterPro"/>
</dbReference>
<dbReference type="InterPro" id="IPR029045">
    <property type="entry name" value="ClpP/crotonase-like_dom_sf"/>
</dbReference>
<dbReference type="PANTHER" id="PTHR32060">
    <property type="entry name" value="TAIL-SPECIFIC PROTEASE"/>
    <property type="match status" value="1"/>
</dbReference>
<dbReference type="GO" id="GO:0006508">
    <property type="term" value="P:proteolysis"/>
    <property type="evidence" value="ECO:0007669"/>
    <property type="project" value="InterPro"/>
</dbReference>
<dbReference type="Pfam" id="PF03572">
    <property type="entry name" value="Peptidase_S41"/>
    <property type="match status" value="1"/>
</dbReference>
<evidence type="ECO:0000313" key="3">
    <source>
        <dbReference type="EMBL" id="RKR13076.1"/>
    </source>
</evidence>
<protein>
    <submittedName>
        <fullName evidence="3">Peptidase S41-like protein</fullName>
    </submittedName>
</protein>
<keyword evidence="1" id="KW-0732">Signal</keyword>
<gene>
    <name evidence="3" type="ORF">CLV91_1790</name>
</gene>